<feature type="domain" description="Transposase InsH N-terminal" evidence="3">
    <location>
        <begin position="18"/>
        <end position="109"/>
    </location>
</feature>
<evidence type="ECO:0000313" key="5">
    <source>
        <dbReference type="Proteomes" id="UP001156882"/>
    </source>
</evidence>
<organism evidence="4 5">
    <name type="scientific">Labrys miyagiensis</name>
    <dbReference type="NCBI Taxonomy" id="346912"/>
    <lineage>
        <taxon>Bacteria</taxon>
        <taxon>Pseudomonadati</taxon>
        <taxon>Pseudomonadota</taxon>
        <taxon>Alphaproteobacteria</taxon>
        <taxon>Hyphomicrobiales</taxon>
        <taxon>Xanthobacteraceae</taxon>
        <taxon>Labrys</taxon>
    </lineage>
</organism>
<evidence type="ECO:0000256" key="1">
    <source>
        <dbReference type="SAM" id="MobiDB-lite"/>
    </source>
</evidence>
<evidence type="ECO:0000259" key="2">
    <source>
        <dbReference type="Pfam" id="PF01609"/>
    </source>
</evidence>
<dbReference type="Pfam" id="PF01609">
    <property type="entry name" value="DDE_Tnp_1"/>
    <property type="match status" value="1"/>
</dbReference>
<dbReference type="Proteomes" id="UP001156882">
    <property type="component" value="Unassembled WGS sequence"/>
</dbReference>
<dbReference type="PANTHER" id="PTHR33408">
    <property type="entry name" value="TRANSPOSASE"/>
    <property type="match status" value="1"/>
</dbReference>
<evidence type="ECO:0008006" key="6">
    <source>
        <dbReference type="Google" id="ProtNLM"/>
    </source>
</evidence>
<dbReference type="RefSeq" id="WP_284313224.1">
    <property type="nucleotide sequence ID" value="NZ_BSPC01000027.1"/>
</dbReference>
<evidence type="ECO:0000313" key="4">
    <source>
        <dbReference type="EMBL" id="GLS20131.1"/>
    </source>
</evidence>
<proteinExistence type="predicted"/>
<evidence type="ECO:0000259" key="3">
    <source>
        <dbReference type="Pfam" id="PF05598"/>
    </source>
</evidence>
<feature type="compositionally biased region" description="Pro residues" evidence="1">
    <location>
        <begin position="246"/>
        <end position="255"/>
    </location>
</feature>
<dbReference type="EMBL" id="BSPC01000027">
    <property type="protein sequence ID" value="GLS20131.1"/>
    <property type="molecule type" value="Genomic_DNA"/>
</dbReference>
<keyword evidence="5" id="KW-1185">Reference proteome</keyword>
<dbReference type="InterPro" id="IPR008490">
    <property type="entry name" value="Transposase_InsH_N"/>
</dbReference>
<dbReference type="InterPro" id="IPR002559">
    <property type="entry name" value="Transposase_11"/>
</dbReference>
<feature type="domain" description="Transposase IS4-like" evidence="2">
    <location>
        <begin position="276"/>
        <end position="440"/>
    </location>
</feature>
<name>A0ABQ6CIQ3_9HYPH</name>
<gene>
    <name evidence="4" type="ORF">GCM10007874_31480</name>
</gene>
<dbReference type="Pfam" id="PF05598">
    <property type="entry name" value="DUF772"/>
    <property type="match status" value="1"/>
</dbReference>
<accession>A0ABQ6CIQ3</accession>
<protein>
    <recommendedName>
        <fullName evidence="6">Transposase</fullName>
    </recommendedName>
</protein>
<feature type="region of interest" description="Disordered" evidence="1">
    <location>
        <begin position="232"/>
        <end position="261"/>
    </location>
</feature>
<reference evidence="5" key="1">
    <citation type="journal article" date="2019" name="Int. J. Syst. Evol. Microbiol.">
        <title>The Global Catalogue of Microorganisms (GCM) 10K type strain sequencing project: providing services to taxonomists for standard genome sequencing and annotation.</title>
        <authorList>
            <consortium name="The Broad Institute Genomics Platform"/>
            <consortium name="The Broad Institute Genome Sequencing Center for Infectious Disease"/>
            <person name="Wu L."/>
            <person name="Ma J."/>
        </authorList>
    </citation>
    <scope>NUCLEOTIDE SEQUENCE [LARGE SCALE GENOMIC DNA]</scope>
    <source>
        <strain evidence="5">NBRC 101365</strain>
    </source>
</reference>
<sequence>MTNFRMVDRETGFLLPPSVDEWLPERHLARFVVEVIEGLDLRAMSGSYRGSGSASYHPKVLLDLLVYGYATGVFLSRKLERATYVSVAFRFIAANDHSDHDKLAAFRRRFLDEIKGLFEQVLLLAREMGVLKLGTVALDGTKIQANASRQSALSYEHAGKIEAQLKAEVVALMAKAEAADQADLPDGFSIPEELARREERLGKLAEAQAKIEARAKERHAREQADYEAKLAARQAKEKKTGKKPGGKPPSPPAAEPSPTDQINLTDEASRIMPVAGGGFEQCYNAQAVVAAGSLLVVAAEVVQAPNDKQQLGPMIVQLSALPADLGRPQTLLADSGYFSGTNVDACGTAGLEPLIAQGRQTHYPPLSERLAEVPPPPAEPTPVEAMAHRLQTSKGKRLHALRKQTVEPMFGIIKSVLGFRQFSMRGLDKVRGEWTLVTMACSLKRMFVLRPA</sequence>
<comment type="caution">
    <text evidence="4">The sequence shown here is derived from an EMBL/GenBank/DDBJ whole genome shotgun (WGS) entry which is preliminary data.</text>
</comment>